<dbReference type="OrthoDB" id="1910266at2759"/>
<dbReference type="Proteomes" id="UP001153076">
    <property type="component" value="Unassembled WGS sequence"/>
</dbReference>
<accession>A0A9Q1JII0</accession>
<evidence type="ECO:0000313" key="3">
    <source>
        <dbReference type="Proteomes" id="UP001153076"/>
    </source>
</evidence>
<organism evidence="2 3">
    <name type="scientific">Carnegiea gigantea</name>
    <dbReference type="NCBI Taxonomy" id="171969"/>
    <lineage>
        <taxon>Eukaryota</taxon>
        <taxon>Viridiplantae</taxon>
        <taxon>Streptophyta</taxon>
        <taxon>Embryophyta</taxon>
        <taxon>Tracheophyta</taxon>
        <taxon>Spermatophyta</taxon>
        <taxon>Magnoliopsida</taxon>
        <taxon>eudicotyledons</taxon>
        <taxon>Gunneridae</taxon>
        <taxon>Pentapetalae</taxon>
        <taxon>Caryophyllales</taxon>
        <taxon>Cactineae</taxon>
        <taxon>Cactaceae</taxon>
        <taxon>Cactoideae</taxon>
        <taxon>Echinocereeae</taxon>
        <taxon>Carnegiea</taxon>
    </lineage>
</organism>
<gene>
    <name evidence="2" type="ORF">Cgig2_007460</name>
</gene>
<evidence type="ECO:0000313" key="2">
    <source>
        <dbReference type="EMBL" id="KAJ8424234.1"/>
    </source>
</evidence>
<sequence length="153" mass="17393">MEIMFSTIFTKGEHSWDSYTLEVNENGGREGEGEDGVVEEEENIEVIRTVRTEDNGYDDCGILNIRLENIEVDNDDSIGQEGNKKKKAYSSKDGKEKPIKRIKSKVGTAAGARLFIKRQYRETLIALEDNSVRVAWLEDGLELIKQAKRTSRH</sequence>
<dbReference type="AlphaFoldDB" id="A0A9Q1JII0"/>
<protein>
    <submittedName>
        <fullName evidence="2">Uncharacterized protein</fullName>
    </submittedName>
</protein>
<evidence type="ECO:0000256" key="1">
    <source>
        <dbReference type="SAM" id="MobiDB-lite"/>
    </source>
</evidence>
<dbReference type="EMBL" id="JAKOGI010001733">
    <property type="protein sequence ID" value="KAJ8424234.1"/>
    <property type="molecule type" value="Genomic_DNA"/>
</dbReference>
<feature type="region of interest" description="Disordered" evidence="1">
    <location>
        <begin position="74"/>
        <end position="96"/>
    </location>
</feature>
<comment type="caution">
    <text evidence="2">The sequence shown here is derived from an EMBL/GenBank/DDBJ whole genome shotgun (WGS) entry which is preliminary data.</text>
</comment>
<name>A0A9Q1JII0_9CARY</name>
<reference evidence="2" key="1">
    <citation type="submission" date="2022-04" db="EMBL/GenBank/DDBJ databases">
        <title>Carnegiea gigantea Genome sequencing and assembly v2.</title>
        <authorList>
            <person name="Copetti D."/>
            <person name="Sanderson M.J."/>
            <person name="Burquez A."/>
            <person name="Wojciechowski M.F."/>
        </authorList>
    </citation>
    <scope>NUCLEOTIDE SEQUENCE</scope>
    <source>
        <strain evidence="2">SGP5-SGP5p</strain>
        <tissue evidence="2">Aerial part</tissue>
    </source>
</reference>
<proteinExistence type="predicted"/>
<keyword evidence="3" id="KW-1185">Reference proteome</keyword>